<feature type="transmembrane region" description="Helical" evidence="10">
    <location>
        <begin position="663"/>
        <end position="687"/>
    </location>
</feature>
<dbReference type="InterPro" id="IPR003439">
    <property type="entry name" value="ABC_transporter-like_ATP-bd"/>
</dbReference>
<dbReference type="GO" id="GO:0016887">
    <property type="term" value="F:ATP hydrolysis activity"/>
    <property type="evidence" value="ECO:0007669"/>
    <property type="project" value="InterPro"/>
</dbReference>
<reference evidence="12" key="2">
    <citation type="journal article" name="Mar. Pollut. Bull.">
        <title>The genome of the European estuarine calanoid copepod Eurytemora affinis: Potential use in molecular ecotoxicology.</title>
        <authorList>
            <person name="Choi B.S."/>
            <person name="Kim D.H."/>
            <person name="Kim M.S."/>
            <person name="Park J.C."/>
            <person name="Lee Y.H."/>
            <person name="Kim H.J."/>
            <person name="Jeong C.B."/>
            <person name="Hagiwara A."/>
            <person name="Souissi S."/>
            <person name="Lee J.S."/>
        </authorList>
    </citation>
    <scope>NUCLEOTIDE SEQUENCE</scope>
</reference>
<evidence type="ECO:0000313" key="12">
    <source>
        <dbReference type="EMBL" id="QTW43725.1"/>
    </source>
</evidence>
<evidence type="ECO:0000256" key="2">
    <source>
        <dbReference type="ARBA" id="ARBA00005814"/>
    </source>
</evidence>
<keyword evidence="7 10" id="KW-1133">Transmembrane helix</keyword>
<evidence type="ECO:0000259" key="11">
    <source>
        <dbReference type="PROSITE" id="PS50893"/>
    </source>
</evidence>
<dbReference type="PANTHER" id="PTHR48041:SF139">
    <property type="entry name" value="PROTEIN SCARLET"/>
    <property type="match status" value="1"/>
</dbReference>
<comment type="subcellular location">
    <subcellularLocation>
        <location evidence="1">Membrane</location>
        <topology evidence="1">Multi-pass membrane protein</topology>
    </subcellularLocation>
</comment>
<dbReference type="Pfam" id="PF01061">
    <property type="entry name" value="ABC2_membrane"/>
    <property type="match status" value="1"/>
</dbReference>
<evidence type="ECO:0000256" key="8">
    <source>
        <dbReference type="ARBA" id="ARBA00023136"/>
    </source>
</evidence>
<keyword evidence="4 10" id="KW-0812">Transmembrane</keyword>
<evidence type="ECO:0000256" key="5">
    <source>
        <dbReference type="ARBA" id="ARBA00022741"/>
    </source>
</evidence>
<feature type="transmembrane region" description="Helical" evidence="10">
    <location>
        <begin position="476"/>
        <end position="497"/>
    </location>
</feature>
<dbReference type="GO" id="GO:0005886">
    <property type="term" value="C:plasma membrane"/>
    <property type="evidence" value="ECO:0007669"/>
    <property type="project" value="TreeGrafter"/>
</dbReference>
<reference evidence="12" key="1">
    <citation type="submission" date="2020-10" db="EMBL/GenBank/DDBJ databases">
        <authorList>
            <person name="Kim D.-H."/>
        </authorList>
    </citation>
    <scope>NUCLEOTIDE SEQUENCE</scope>
</reference>
<dbReference type="SMART" id="SM00382">
    <property type="entry name" value="AAA"/>
    <property type="match status" value="1"/>
</dbReference>
<name>A0A8B0MBU5_EURAF</name>
<evidence type="ECO:0000256" key="3">
    <source>
        <dbReference type="ARBA" id="ARBA00022448"/>
    </source>
</evidence>
<accession>A0A8B0MBU5</accession>
<dbReference type="EMBL" id="MW149425">
    <property type="protein sequence ID" value="QTW43725.1"/>
    <property type="molecule type" value="mRNA"/>
</dbReference>
<evidence type="ECO:0000256" key="1">
    <source>
        <dbReference type="ARBA" id="ARBA00004141"/>
    </source>
</evidence>
<protein>
    <submittedName>
        <fullName evidence="12">ABCG-like protein 2</fullName>
    </submittedName>
</protein>
<feature type="transmembrane region" description="Helical" evidence="10">
    <location>
        <begin position="503"/>
        <end position="527"/>
    </location>
</feature>
<evidence type="ECO:0000256" key="7">
    <source>
        <dbReference type="ARBA" id="ARBA00022989"/>
    </source>
</evidence>
<evidence type="ECO:0000256" key="10">
    <source>
        <dbReference type="SAM" id="Phobius"/>
    </source>
</evidence>
<proteinExistence type="evidence at transcript level"/>
<dbReference type="SUPFAM" id="SSF52540">
    <property type="entry name" value="P-loop containing nucleoside triphosphate hydrolases"/>
    <property type="match status" value="1"/>
</dbReference>
<evidence type="ECO:0000256" key="4">
    <source>
        <dbReference type="ARBA" id="ARBA00022692"/>
    </source>
</evidence>
<evidence type="ECO:0000256" key="9">
    <source>
        <dbReference type="SAM" id="MobiDB-lite"/>
    </source>
</evidence>
<dbReference type="InterPro" id="IPR003593">
    <property type="entry name" value="AAA+_ATPase"/>
</dbReference>
<organism evidence="12">
    <name type="scientific">Eurytemora affinis</name>
    <name type="common">Copepod</name>
    <name type="synonym">Temora affinis</name>
    <dbReference type="NCBI Taxonomy" id="88015"/>
    <lineage>
        <taxon>Eukaryota</taxon>
        <taxon>Metazoa</taxon>
        <taxon>Ecdysozoa</taxon>
        <taxon>Arthropoda</taxon>
        <taxon>Crustacea</taxon>
        <taxon>Multicrustacea</taxon>
        <taxon>Hexanauplia</taxon>
        <taxon>Copepoda</taxon>
        <taxon>Calanoida</taxon>
        <taxon>Temoridae</taxon>
        <taxon>Eurytemora</taxon>
    </lineage>
</organism>
<keyword evidence="6" id="KW-0067">ATP-binding</keyword>
<dbReference type="InterPro" id="IPR027417">
    <property type="entry name" value="P-loop_NTPase"/>
</dbReference>
<feature type="region of interest" description="Disordered" evidence="9">
    <location>
        <begin position="1"/>
        <end position="33"/>
    </location>
</feature>
<dbReference type="OrthoDB" id="66620at2759"/>
<feature type="domain" description="ABC transporter" evidence="11">
    <location>
        <begin position="55"/>
        <end position="298"/>
    </location>
</feature>
<dbReference type="GO" id="GO:0140359">
    <property type="term" value="F:ABC-type transporter activity"/>
    <property type="evidence" value="ECO:0007669"/>
    <property type="project" value="InterPro"/>
</dbReference>
<keyword evidence="5" id="KW-0547">Nucleotide-binding</keyword>
<dbReference type="InterPro" id="IPR050352">
    <property type="entry name" value="ABCG_transporters"/>
</dbReference>
<dbReference type="InterPro" id="IPR043926">
    <property type="entry name" value="ABCG_dom"/>
</dbReference>
<feature type="compositionally biased region" description="Basic and acidic residues" evidence="9">
    <location>
        <begin position="16"/>
        <end position="33"/>
    </location>
</feature>
<evidence type="ECO:0000256" key="6">
    <source>
        <dbReference type="ARBA" id="ARBA00022840"/>
    </source>
</evidence>
<sequence length="695" mass="78235">MNDKEGLLDNEQESYQEEHHLHDNDEPEHHEQYLHQESRLNVEKGVTLAWQDIYVYTQEVKKKGCSGPKTLLNGVSGIARPGELLAIMGSSGAGKSTLLNALLYRNTDNLQVEGSWTVNGIEATPQLLTALSGYVQQDDLFLGTLTVKENLVFQAMLRMDSIIPMEERMETVDHVIKTLGLVKSQNTMVGIPGQIKGLSGGEKKRLSVACEVLTNPALLFCDEPTSGLDSYMANSVVDTLLELAKLGRTVVCTIHQPSSLIFSKFDRLMLLTEGRIAYFGDANLAVQYFNRIGYPCPLTYNPADFFLDTLSLQPNREEDGVEFLTKICNKFKESDEGTILDEMVNREIANIDQPENFSNVLSGQRESVYKASWTQQFTALVWREWISLIRNSRLVKVKFIQTVIMSLIIGIVFLNQELDQPGIMNLNGAFFVIIVNLSFGNLFPVLNVFCSELPIYLREHFNGMYRADTYFLTKQLVQIPIFVLQPVLYTTIIYFMVGFDPDIVKFLWALLVVILLTQDVLGVGYLLSCAVPKLDIALTIAPVINIPLLLMGGFYMNDGSIPVYFLWLKYLSWFHYSFEALMINQWSGLANISCQTNAPVSPEFDGNKVLNLFLSLPVNSTFGGFSDSADDRGLINSNVTSAVHCIEHGDEVLQQYGFHKDNFWFDILCLVLLTLLFRVLAFCCLLAKSHRKSQK</sequence>
<dbReference type="Pfam" id="PF19055">
    <property type="entry name" value="ABC2_membrane_7"/>
    <property type="match status" value="1"/>
</dbReference>
<feature type="transmembrane region" description="Helical" evidence="10">
    <location>
        <begin position="399"/>
        <end position="416"/>
    </location>
</feature>
<dbReference type="Pfam" id="PF00005">
    <property type="entry name" value="ABC_tran"/>
    <property type="match status" value="1"/>
</dbReference>
<feature type="transmembrane region" description="Helical" evidence="10">
    <location>
        <begin position="428"/>
        <end position="455"/>
    </location>
</feature>
<dbReference type="PANTHER" id="PTHR48041">
    <property type="entry name" value="ABC TRANSPORTER G FAMILY MEMBER 28"/>
    <property type="match status" value="1"/>
</dbReference>
<keyword evidence="3" id="KW-0813">Transport</keyword>
<dbReference type="PROSITE" id="PS00211">
    <property type="entry name" value="ABC_TRANSPORTER_1"/>
    <property type="match status" value="1"/>
</dbReference>
<keyword evidence="8 10" id="KW-0472">Membrane</keyword>
<dbReference type="AlphaFoldDB" id="A0A8B0MBU5"/>
<dbReference type="CDD" id="cd03213">
    <property type="entry name" value="ABCG_EPDR"/>
    <property type="match status" value="1"/>
</dbReference>
<dbReference type="Gene3D" id="3.40.50.300">
    <property type="entry name" value="P-loop containing nucleotide triphosphate hydrolases"/>
    <property type="match status" value="1"/>
</dbReference>
<dbReference type="InterPro" id="IPR013525">
    <property type="entry name" value="ABC2_TM"/>
</dbReference>
<dbReference type="GO" id="GO:0005524">
    <property type="term" value="F:ATP binding"/>
    <property type="evidence" value="ECO:0007669"/>
    <property type="project" value="UniProtKB-KW"/>
</dbReference>
<dbReference type="PROSITE" id="PS50893">
    <property type="entry name" value="ABC_TRANSPORTER_2"/>
    <property type="match status" value="1"/>
</dbReference>
<feature type="transmembrane region" description="Helical" evidence="10">
    <location>
        <begin position="534"/>
        <end position="556"/>
    </location>
</feature>
<comment type="similarity">
    <text evidence="2">Belongs to the ABC transporter superfamily. ABCG family. Eye pigment precursor importer (TC 3.A.1.204) subfamily.</text>
</comment>
<dbReference type="InterPro" id="IPR017871">
    <property type="entry name" value="ABC_transporter-like_CS"/>
</dbReference>